<dbReference type="InterPro" id="IPR011990">
    <property type="entry name" value="TPR-like_helical_dom_sf"/>
</dbReference>
<protein>
    <submittedName>
        <fullName evidence="4">Uncharacterized protein</fullName>
    </submittedName>
</protein>
<dbReference type="SMART" id="SM00028">
    <property type="entry name" value="TPR"/>
    <property type="match status" value="3"/>
</dbReference>
<feature type="region of interest" description="Disordered" evidence="3">
    <location>
        <begin position="1"/>
        <end position="30"/>
    </location>
</feature>
<dbReference type="EMBL" id="CP001331">
    <property type="protein sequence ID" value="ACO66948.1"/>
    <property type="molecule type" value="Genomic_DNA"/>
</dbReference>
<dbReference type="FunCoup" id="C1EG23">
    <property type="interactions" value="1780"/>
</dbReference>
<dbReference type="eggNOG" id="KOG4234">
    <property type="taxonomic scope" value="Eukaryota"/>
</dbReference>
<dbReference type="InterPro" id="IPR013105">
    <property type="entry name" value="TPR_2"/>
</dbReference>
<dbReference type="OMA" id="PVESCSP"/>
<keyword evidence="2" id="KW-0802">TPR repeat</keyword>
<evidence type="ECO:0000256" key="1">
    <source>
        <dbReference type="ARBA" id="ARBA00022737"/>
    </source>
</evidence>
<feature type="compositionally biased region" description="Basic and acidic residues" evidence="3">
    <location>
        <begin position="1"/>
        <end position="10"/>
    </location>
</feature>
<evidence type="ECO:0000313" key="4">
    <source>
        <dbReference type="EMBL" id="ACO66948.1"/>
    </source>
</evidence>
<dbReference type="InterPro" id="IPR019734">
    <property type="entry name" value="TPR_rpt"/>
</dbReference>
<evidence type="ECO:0000256" key="3">
    <source>
        <dbReference type="SAM" id="MobiDB-lite"/>
    </source>
</evidence>
<keyword evidence="1" id="KW-0677">Repeat</keyword>
<gene>
    <name evidence="4" type="ORF">MICPUN_63485</name>
</gene>
<accession>C1EG23</accession>
<dbReference type="PANTHER" id="PTHR46014:SF1">
    <property type="entry name" value="TETRATRICOPEPTIDE REPEAT PROTEIN 1"/>
    <property type="match status" value="1"/>
</dbReference>
<evidence type="ECO:0000313" key="5">
    <source>
        <dbReference type="Proteomes" id="UP000002009"/>
    </source>
</evidence>
<sequence>MVQIVEHHDDDGDAATRPVESCSPPESVAAEEHKARGNACFARGEWEDAARHYTLALEAAPASTPEERKLDEDTIVERVRRRDRAVYLSNRAACRVKLGSHRQAEEDCTAAIAEDDTFVKAYLRRSAARERLDDLEGALADAERAAELEPGSHTQASTSAERLRPLVEAKREEMRAEMMAKLKSLGNSILGNFGLSTDNFKAEKDDATGSYNIQFVQNPSTK</sequence>
<dbReference type="InterPro" id="IPR052769">
    <property type="entry name" value="TPR_domain_protein"/>
</dbReference>
<dbReference type="AlphaFoldDB" id="C1EG23"/>
<dbReference type="PANTHER" id="PTHR46014">
    <property type="entry name" value="TETRATRICOPEPTIDE REPEAT PROTEIN 1"/>
    <property type="match status" value="1"/>
</dbReference>
<dbReference type="GeneID" id="8248374"/>
<proteinExistence type="predicted"/>
<keyword evidence="5" id="KW-1185">Reference proteome</keyword>
<dbReference type="RefSeq" id="XP_002505690.1">
    <property type="nucleotide sequence ID" value="XM_002505644.1"/>
</dbReference>
<dbReference type="InParanoid" id="C1EG23"/>
<dbReference type="STRING" id="296587.C1EG23"/>
<evidence type="ECO:0000256" key="2">
    <source>
        <dbReference type="ARBA" id="ARBA00022803"/>
    </source>
</evidence>
<dbReference type="Gene3D" id="1.25.40.10">
    <property type="entry name" value="Tetratricopeptide repeat domain"/>
    <property type="match status" value="1"/>
</dbReference>
<dbReference type="KEGG" id="mis:MICPUN_63485"/>
<name>C1EG23_MICCC</name>
<dbReference type="SUPFAM" id="SSF48452">
    <property type="entry name" value="TPR-like"/>
    <property type="match status" value="1"/>
</dbReference>
<organism evidence="4 5">
    <name type="scientific">Micromonas commoda (strain RCC299 / NOUM17 / CCMP2709)</name>
    <name type="common">Picoplanktonic green alga</name>
    <dbReference type="NCBI Taxonomy" id="296587"/>
    <lineage>
        <taxon>Eukaryota</taxon>
        <taxon>Viridiplantae</taxon>
        <taxon>Chlorophyta</taxon>
        <taxon>Mamiellophyceae</taxon>
        <taxon>Mamiellales</taxon>
        <taxon>Mamiellaceae</taxon>
        <taxon>Micromonas</taxon>
    </lineage>
</organism>
<reference evidence="4 5" key="1">
    <citation type="journal article" date="2009" name="Science">
        <title>Green evolution and dynamic adaptations revealed by genomes of the marine picoeukaryotes Micromonas.</title>
        <authorList>
            <person name="Worden A.Z."/>
            <person name="Lee J.H."/>
            <person name="Mock T."/>
            <person name="Rouze P."/>
            <person name="Simmons M.P."/>
            <person name="Aerts A.L."/>
            <person name="Allen A.E."/>
            <person name="Cuvelier M.L."/>
            <person name="Derelle E."/>
            <person name="Everett M.V."/>
            <person name="Foulon E."/>
            <person name="Grimwood J."/>
            <person name="Gundlach H."/>
            <person name="Henrissat B."/>
            <person name="Napoli C."/>
            <person name="McDonald S.M."/>
            <person name="Parker M.S."/>
            <person name="Rombauts S."/>
            <person name="Salamov A."/>
            <person name="Von Dassow P."/>
            <person name="Badger J.H."/>
            <person name="Coutinho P.M."/>
            <person name="Demir E."/>
            <person name="Dubchak I."/>
            <person name="Gentemann C."/>
            <person name="Eikrem W."/>
            <person name="Gready J.E."/>
            <person name="John U."/>
            <person name="Lanier W."/>
            <person name="Lindquist E.A."/>
            <person name="Lucas S."/>
            <person name="Mayer K.F."/>
            <person name="Moreau H."/>
            <person name="Not F."/>
            <person name="Otillar R."/>
            <person name="Panaud O."/>
            <person name="Pangilinan J."/>
            <person name="Paulsen I."/>
            <person name="Piegu B."/>
            <person name="Poliakov A."/>
            <person name="Robbens S."/>
            <person name="Schmutz J."/>
            <person name="Toulza E."/>
            <person name="Wyss T."/>
            <person name="Zelensky A."/>
            <person name="Zhou K."/>
            <person name="Armbrust E.V."/>
            <person name="Bhattacharya D."/>
            <person name="Goodenough U.W."/>
            <person name="Van de Peer Y."/>
            <person name="Grigoriev I.V."/>
        </authorList>
    </citation>
    <scope>NUCLEOTIDE SEQUENCE [LARGE SCALE GENOMIC DNA]</scope>
    <source>
        <strain evidence="5">RCC299 / NOUM17</strain>
    </source>
</reference>
<dbReference type="Proteomes" id="UP000002009">
    <property type="component" value="Chromosome 13"/>
</dbReference>
<dbReference type="Pfam" id="PF07719">
    <property type="entry name" value="TPR_2"/>
    <property type="match status" value="1"/>
</dbReference>
<dbReference type="OrthoDB" id="1872379at2759"/>